<dbReference type="Gene3D" id="2.60.120.230">
    <property type="match status" value="1"/>
</dbReference>
<dbReference type="InterPro" id="IPR020611">
    <property type="entry name" value="Cu2_ascorb_mOase_CS-1"/>
</dbReference>
<evidence type="ECO:0000256" key="4">
    <source>
        <dbReference type="ARBA" id="ARBA00023008"/>
    </source>
</evidence>
<keyword evidence="3" id="KW-0560">Oxidoreductase</keyword>
<evidence type="ECO:0000259" key="8">
    <source>
        <dbReference type="Pfam" id="PF01082"/>
    </source>
</evidence>
<dbReference type="PROSITE" id="PS00084">
    <property type="entry name" value="CU2_MONOOXYGENASE_1"/>
    <property type="match status" value="1"/>
</dbReference>
<keyword evidence="4" id="KW-0186">Copper</keyword>
<dbReference type="Gene3D" id="1.10.630.10">
    <property type="entry name" value="Cytochrome P450"/>
    <property type="match status" value="1"/>
</dbReference>
<comment type="similarity">
    <text evidence="1">Belongs to the cytochrome P450 family.</text>
</comment>
<reference evidence="10 11" key="1">
    <citation type="submission" date="2022-12" db="EMBL/GenBank/DDBJ databases">
        <title>Chromosome-level genome of Tegillarca granosa.</title>
        <authorList>
            <person name="Kim J."/>
        </authorList>
    </citation>
    <scope>NUCLEOTIDE SEQUENCE [LARGE SCALE GENOMIC DNA]</scope>
    <source>
        <strain evidence="10">Teg-2019</strain>
        <tissue evidence="10">Adductor muscle</tissue>
    </source>
</reference>
<name>A0ABQ9FUS4_TEGGR</name>
<gene>
    <name evidence="10" type="ORF">KUTeg_002093</name>
</gene>
<dbReference type="Proteomes" id="UP001217089">
    <property type="component" value="Unassembled WGS sequence"/>
</dbReference>
<dbReference type="InterPro" id="IPR014784">
    <property type="entry name" value="Cu2_ascorb_mOase-like_C"/>
</dbReference>
<protein>
    <submittedName>
        <fullName evidence="10">Uncharacterized protein</fullName>
    </submittedName>
</protein>
<dbReference type="InterPro" id="IPR024548">
    <property type="entry name" value="Cu2_monoox_C"/>
</dbReference>
<dbReference type="PROSITE" id="PS00086">
    <property type="entry name" value="CYTOCHROME_P450"/>
    <property type="match status" value="1"/>
</dbReference>
<keyword evidence="5" id="KW-0503">Monooxygenase</keyword>
<dbReference type="PANTHER" id="PTHR24291:SF201">
    <property type="entry name" value="CYTOCHROME P450, FAMILY 4, SUBFAMILY B, POLYPEPTIDE 7"/>
    <property type="match status" value="1"/>
</dbReference>
<organism evidence="10 11">
    <name type="scientific">Tegillarca granosa</name>
    <name type="common">Malaysian cockle</name>
    <name type="synonym">Anadara granosa</name>
    <dbReference type="NCBI Taxonomy" id="220873"/>
    <lineage>
        <taxon>Eukaryota</taxon>
        <taxon>Metazoa</taxon>
        <taxon>Spiralia</taxon>
        <taxon>Lophotrochozoa</taxon>
        <taxon>Mollusca</taxon>
        <taxon>Bivalvia</taxon>
        <taxon>Autobranchia</taxon>
        <taxon>Pteriomorphia</taxon>
        <taxon>Arcoida</taxon>
        <taxon>Arcoidea</taxon>
        <taxon>Arcidae</taxon>
        <taxon>Tegillarca</taxon>
    </lineage>
</organism>
<feature type="domain" description="Copper type II ascorbate-dependent monooxygenase C-terminal" evidence="9">
    <location>
        <begin position="571"/>
        <end position="689"/>
    </location>
</feature>
<keyword evidence="6" id="KW-1015">Disulfide bond</keyword>
<keyword evidence="7" id="KW-0325">Glycoprotein</keyword>
<evidence type="ECO:0000259" key="9">
    <source>
        <dbReference type="Pfam" id="PF03712"/>
    </source>
</evidence>
<sequence length="720" mass="82554">MVILQLPSRSVDRLKLGQKFTDTYKRYYRFWVGPLRANIILIHPETIKLVLKSSEPKPKGFGGAYRHALPWLGEGLLLSDGERWSRARRLLTPAFHFDVLRPYVSIYNEAVNTLLEQVEKYSLSGESFDIFEPVSLCTFDIILRCAFSYQTDCQLSGGRKFVKQCNYVHRIAEDVIDKRKEFLDNNDVSERKCLDFLDILLTARDENGLGLTKLEIRNEVDTFMFEGHDTTASAISWILYSLAENPKHQEKCRNEIDKILEGRESDNIEWDDLPKLEYLSMCIKEGMRLHAPVPFIQRVATKSITIDGNTFPAGTPLSVNIYSLHHNPEVWEDHELFKPERFTEDNFSKMDSFAYCPFSAGPRNCIGQNFARNEEKVVLAKILHRYKLETDPDHKAVKKVAAVMRAENVLGTTGEVCEATRQPDVNYFDVRIPVTEVPDKVTHYLCQIFKVPDDETYHAVAFEPLIGENNIVHHMLLFACDFEPDSLDPHECSNADRMCRSWLTQLSLGVKGQICTDKNAGVRFGKNSHRFMALQIHWNNAKRLENITDDSGIRIFYTKHLRQHDVGNVQIGQNDLEIPPMSVNVTQQGGCSDICTGLMLPHPIYLTRTHIHMHNLGVRGALEIFRNGKMIKTIAKDDVYTYDPSPVHVHDVPIEVEPGDEVRLTCWFDTQTGEKKRNKTIYWGKGSDDRIGAYVQREMLPSVPGWDKVQPHFTSFLLNC</sequence>
<evidence type="ECO:0000256" key="6">
    <source>
        <dbReference type="ARBA" id="ARBA00023157"/>
    </source>
</evidence>
<dbReference type="InterPro" id="IPR036939">
    <property type="entry name" value="Cu2_ascorb_mOase_N_sf"/>
</dbReference>
<dbReference type="PRINTS" id="PR00385">
    <property type="entry name" value="P450"/>
</dbReference>
<evidence type="ECO:0000256" key="7">
    <source>
        <dbReference type="ARBA" id="ARBA00023180"/>
    </source>
</evidence>
<dbReference type="InterPro" id="IPR001128">
    <property type="entry name" value="Cyt_P450"/>
</dbReference>
<evidence type="ECO:0000256" key="5">
    <source>
        <dbReference type="ARBA" id="ARBA00023033"/>
    </source>
</evidence>
<dbReference type="InterPro" id="IPR017972">
    <property type="entry name" value="Cyt_P450_CS"/>
</dbReference>
<evidence type="ECO:0000256" key="2">
    <source>
        <dbReference type="ARBA" id="ARBA00022723"/>
    </source>
</evidence>
<proteinExistence type="inferred from homology"/>
<dbReference type="Pfam" id="PF01082">
    <property type="entry name" value="Cu2_monooxygen"/>
    <property type="match status" value="1"/>
</dbReference>
<dbReference type="PANTHER" id="PTHR24291">
    <property type="entry name" value="CYTOCHROME P450 FAMILY 4"/>
    <property type="match status" value="1"/>
</dbReference>
<dbReference type="Gene3D" id="2.60.120.310">
    <property type="entry name" value="Copper type II, ascorbate-dependent monooxygenase, N-terminal domain"/>
    <property type="match status" value="1"/>
</dbReference>
<dbReference type="InterPro" id="IPR036396">
    <property type="entry name" value="Cyt_P450_sf"/>
</dbReference>
<evidence type="ECO:0000256" key="1">
    <source>
        <dbReference type="ARBA" id="ARBA00010617"/>
    </source>
</evidence>
<dbReference type="SUPFAM" id="SSF48264">
    <property type="entry name" value="Cytochrome P450"/>
    <property type="match status" value="1"/>
</dbReference>
<evidence type="ECO:0000313" key="10">
    <source>
        <dbReference type="EMBL" id="KAJ8320506.1"/>
    </source>
</evidence>
<dbReference type="InterPro" id="IPR050196">
    <property type="entry name" value="Cytochrome_P450_Monoox"/>
</dbReference>
<keyword evidence="11" id="KW-1185">Reference proteome</keyword>
<dbReference type="EMBL" id="JARBDR010000141">
    <property type="protein sequence ID" value="KAJ8320506.1"/>
    <property type="molecule type" value="Genomic_DNA"/>
</dbReference>
<keyword evidence="2" id="KW-0479">Metal-binding</keyword>
<evidence type="ECO:0000256" key="3">
    <source>
        <dbReference type="ARBA" id="ARBA00023002"/>
    </source>
</evidence>
<dbReference type="InterPro" id="IPR000323">
    <property type="entry name" value="Cu2_ascorb_mOase_N"/>
</dbReference>
<dbReference type="PRINTS" id="PR00463">
    <property type="entry name" value="EP450I"/>
</dbReference>
<evidence type="ECO:0000313" key="11">
    <source>
        <dbReference type="Proteomes" id="UP001217089"/>
    </source>
</evidence>
<dbReference type="Pfam" id="PF00067">
    <property type="entry name" value="p450"/>
    <property type="match status" value="2"/>
</dbReference>
<dbReference type="SUPFAM" id="SSF49742">
    <property type="entry name" value="PHM/PNGase F"/>
    <property type="match status" value="2"/>
</dbReference>
<comment type="caution">
    <text evidence="10">The sequence shown here is derived from an EMBL/GenBank/DDBJ whole genome shotgun (WGS) entry which is preliminary data.</text>
</comment>
<feature type="domain" description="Copper type II ascorbate-dependent monooxygenase N-terminal" evidence="8">
    <location>
        <begin position="428"/>
        <end position="543"/>
    </location>
</feature>
<dbReference type="CDD" id="cd20659">
    <property type="entry name" value="CYP4B_4F-like"/>
    <property type="match status" value="1"/>
</dbReference>
<dbReference type="InterPro" id="IPR002401">
    <property type="entry name" value="Cyt_P450_E_grp-I"/>
</dbReference>
<dbReference type="InterPro" id="IPR008977">
    <property type="entry name" value="PHM/PNGase_F_dom_sf"/>
</dbReference>
<dbReference type="Pfam" id="PF03712">
    <property type="entry name" value="Cu2_monoox_C"/>
    <property type="match status" value="1"/>
</dbReference>
<accession>A0ABQ9FUS4</accession>